<sequence length="48" mass="5320">MKNIIERKMSYIALVLSIVFILFGAYRSEVDTVLGKAVKICLECIGIG</sequence>
<organism evidence="1 2">
    <name type="scientific">Peptoniphilus ovalis</name>
    <dbReference type="NCBI Taxonomy" id="2841503"/>
    <lineage>
        <taxon>Bacteria</taxon>
        <taxon>Bacillati</taxon>
        <taxon>Bacillota</taxon>
        <taxon>Tissierellia</taxon>
        <taxon>Tissierellales</taxon>
        <taxon>Peptoniphilaceae</taxon>
        <taxon>Peptoniphilus</taxon>
    </lineage>
</organism>
<comment type="caution">
    <text evidence="1">The sequence shown here is derived from an EMBL/GenBank/DDBJ whole genome shotgun (WGS) entry which is preliminary data.</text>
</comment>
<dbReference type="Proteomes" id="UP000783742">
    <property type="component" value="Unassembled WGS sequence"/>
</dbReference>
<gene>
    <name evidence="1" type="ORF">KQI68_03080</name>
</gene>
<dbReference type="NCBIfam" id="NF040920">
    <property type="entry name" value="CD1871A_fam"/>
    <property type="match status" value="1"/>
</dbReference>
<accession>A0ABS6FH89</accession>
<protein>
    <recommendedName>
        <fullName evidence="3">Thioredoxin</fullName>
    </recommendedName>
</protein>
<dbReference type="InterPro" id="IPR047708">
    <property type="entry name" value="CD1871A-like"/>
</dbReference>
<evidence type="ECO:0008006" key="3">
    <source>
        <dbReference type="Google" id="ProtNLM"/>
    </source>
</evidence>
<dbReference type="EMBL" id="JAHLQO010000002">
    <property type="protein sequence ID" value="MBU5668818.1"/>
    <property type="molecule type" value="Genomic_DNA"/>
</dbReference>
<proteinExistence type="predicted"/>
<name>A0ABS6FH89_9FIRM</name>
<evidence type="ECO:0000313" key="1">
    <source>
        <dbReference type="EMBL" id="MBU5668818.1"/>
    </source>
</evidence>
<reference evidence="1 2" key="1">
    <citation type="submission" date="2021-06" db="EMBL/GenBank/DDBJ databases">
        <authorList>
            <person name="Sun Q."/>
            <person name="Li D."/>
        </authorList>
    </citation>
    <scope>NUCLEOTIDE SEQUENCE [LARGE SCALE GENOMIC DNA]</scope>
    <source>
        <strain evidence="1 2">MSJ-1</strain>
    </source>
</reference>
<evidence type="ECO:0000313" key="2">
    <source>
        <dbReference type="Proteomes" id="UP000783742"/>
    </source>
</evidence>
<keyword evidence="2" id="KW-1185">Reference proteome</keyword>